<dbReference type="OrthoDB" id="78088at2759"/>
<accession>A0A8X6T367</accession>
<dbReference type="EMBL" id="BMAW01002125">
    <property type="protein sequence ID" value="GFS77091.1"/>
    <property type="molecule type" value="Genomic_DNA"/>
</dbReference>
<evidence type="ECO:0000313" key="2">
    <source>
        <dbReference type="EMBL" id="GFS77091.1"/>
    </source>
</evidence>
<evidence type="ECO:0000256" key="1">
    <source>
        <dbReference type="SAM" id="MobiDB-lite"/>
    </source>
</evidence>
<gene>
    <name evidence="2" type="ORF">NPIL_168701</name>
</gene>
<keyword evidence="3" id="KW-1185">Reference proteome</keyword>
<protein>
    <submittedName>
        <fullName evidence="2">Uncharacterized protein</fullName>
    </submittedName>
</protein>
<reference evidence="2" key="1">
    <citation type="submission" date="2020-08" db="EMBL/GenBank/DDBJ databases">
        <title>Multicomponent nature underlies the extraordinary mechanical properties of spider dragline silk.</title>
        <authorList>
            <person name="Kono N."/>
            <person name="Nakamura H."/>
            <person name="Mori M."/>
            <person name="Yoshida Y."/>
            <person name="Ohtoshi R."/>
            <person name="Malay A.D."/>
            <person name="Moran D.A.P."/>
            <person name="Tomita M."/>
            <person name="Numata K."/>
            <person name="Arakawa K."/>
        </authorList>
    </citation>
    <scope>NUCLEOTIDE SEQUENCE</scope>
</reference>
<sequence length="48" mass="5436">MLSRLDAARLSEEQADELLSSQEEKHAAFIEKKDVETAADDLEETLMK</sequence>
<dbReference type="AlphaFoldDB" id="A0A8X6T367"/>
<name>A0A8X6T367_NEPPI</name>
<feature type="compositionally biased region" description="Basic and acidic residues" evidence="1">
    <location>
        <begin position="1"/>
        <end position="12"/>
    </location>
</feature>
<dbReference type="Proteomes" id="UP000887013">
    <property type="component" value="Unassembled WGS sequence"/>
</dbReference>
<evidence type="ECO:0000313" key="3">
    <source>
        <dbReference type="Proteomes" id="UP000887013"/>
    </source>
</evidence>
<comment type="caution">
    <text evidence="2">The sequence shown here is derived from an EMBL/GenBank/DDBJ whole genome shotgun (WGS) entry which is preliminary data.</text>
</comment>
<feature type="region of interest" description="Disordered" evidence="1">
    <location>
        <begin position="1"/>
        <end position="22"/>
    </location>
</feature>
<organism evidence="2 3">
    <name type="scientific">Nephila pilipes</name>
    <name type="common">Giant wood spider</name>
    <name type="synonym">Nephila maculata</name>
    <dbReference type="NCBI Taxonomy" id="299642"/>
    <lineage>
        <taxon>Eukaryota</taxon>
        <taxon>Metazoa</taxon>
        <taxon>Ecdysozoa</taxon>
        <taxon>Arthropoda</taxon>
        <taxon>Chelicerata</taxon>
        <taxon>Arachnida</taxon>
        <taxon>Araneae</taxon>
        <taxon>Araneomorphae</taxon>
        <taxon>Entelegynae</taxon>
        <taxon>Araneoidea</taxon>
        <taxon>Nephilidae</taxon>
        <taxon>Nephila</taxon>
    </lineage>
</organism>
<feature type="non-terminal residue" evidence="2">
    <location>
        <position position="48"/>
    </location>
</feature>
<proteinExistence type="predicted"/>